<name>A0A1Y2DHU0_9PEZI</name>
<keyword evidence="3" id="KW-1133">Transmembrane helix</keyword>
<evidence type="ECO:0000313" key="4">
    <source>
        <dbReference type="EMBL" id="ORY58812.1"/>
    </source>
</evidence>
<dbReference type="GeneID" id="63778992"/>
<dbReference type="GO" id="GO:0043386">
    <property type="term" value="P:mycotoxin biosynthetic process"/>
    <property type="evidence" value="ECO:0007669"/>
    <property type="project" value="InterPro"/>
</dbReference>
<keyword evidence="3" id="KW-0812">Transmembrane</keyword>
<dbReference type="PANTHER" id="PTHR33365:SF13">
    <property type="entry name" value="TAT PATHWAY SIGNAL SEQUENCE"/>
    <property type="match status" value="1"/>
</dbReference>
<evidence type="ECO:0000313" key="5">
    <source>
        <dbReference type="Proteomes" id="UP000193689"/>
    </source>
</evidence>
<gene>
    <name evidence="4" type="ORF">BCR38DRAFT_468575</name>
</gene>
<comment type="similarity">
    <text evidence="1">Belongs to the ustYa family.</text>
</comment>
<keyword evidence="3" id="KW-0472">Membrane</keyword>
<dbReference type="InParanoid" id="A0A1Y2DHU0"/>
<dbReference type="EMBL" id="MCFJ01000015">
    <property type="protein sequence ID" value="ORY58812.1"/>
    <property type="molecule type" value="Genomic_DNA"/>
</dbReference>
<dbReference type="InterPro" id="IPR021765">
    <property type="entry name" value="UstYa-like"/>
</dbReference>
<reference evidence="4 5" key="1">
    <citation type="submission" date="2016-07" db="EMBL/GenBank/DDBJ databases">
        <title>Pervasive Adenine N6-methylation of Active Genes in Fungi.</title>
        <authorList>
            <consortium name="DOE Joint Genome Institute"/>
            <person name="Mondo S.J."/>
            <person name="Dannebaum R.O."/>
            <person name="Kuo R.C."/>
            <person name="Labutti K."/>
            <person name="Haridas S."/>
            <person name="Kuo A."/>
            <person name="Salamov A."/>
            <person name="Ahrendt S.R."/>
            <person name="Lipzen A."/>
            <person name="Sullivan W."/>
            <person name="Andreopoulos W.B."/>
            <person name="Clum A."/>
            <person name="Lindquist E."/>
            <person name="Daum C."/>
            <person name="Ramamoorthy G.K."/>
            <person name="Gryganskyi A."/>
            <person name="Culley D."/>
            <person name="Magnuson J.K."/>
            <person name="James T.Y."/>
            <person name="O'Malley M.A."/>
            <person name="Stajich J.E."/>
            <person name="Spatafora J.W."/>
            <person name="Visel A."/>
            <person name="Grigoriev I.V."/>
        </authorList>
    </citation>
    <scope>NUCLEOTIDE SEQUENCE [LARGE SCALE GENOMIC DNA]</scope>
    <source>
        <strain evidence="4 5">CBS 129021</strain>
    </source>
</reference>
<dbReference type="Pfam" id="PF11807">
    <property type="entry name" value="UstYa"/>
    <property type="match status" value="1"/>
</dbReference>
<dbReference type="AlphaFoldDB" id="A0A1Y2DHU0"/>
<accession>A0A1Y2DHU0</accession>
<feature type="region of interest" description="Disordered" evidence="2">
    <location>
        <begin position="1"/>
        <end position="24"/>
    </location>
</feature>
<organism evidence="4 5">
    <name type="scientific">Pseudomassariella vexata</name>
    <dbReference type="NCBI Taxonomy" id="1141098"/>
    <lineage>
        <taxon>Eukaryota</taxon>
        <taxon>Fungi</taxon>
        <taxon>Dikarya</taxon>
        <taxon>Ascomycota</taxon>
        <taxon>Pezizomycotina</taxon>
        <taxon>Sordariomycetes</taxon>
        <taxon>Xylariomycetidae</taxon>
        <taxon>Amphisphaeriales</taxon>
        <taxon>Pseudomassariaceae</taxon>
        <taxon>Pseudomassariella</taxon>
    </lineage>
</organism>
<feature type="transmembrane region" description="Helical" evidence="3">
    <location>
        <begin position="48"/>
        <end position="70"/>
    </location>
</feature>
<protein>
    <submittedName>
        <fullName evidence="4">Tat pathway signal sequence</fullName>
    </submittedName>
</protein>
<dbReference type="OrthoDB" id="3687641at2759"/>
<proteinExistence type="inferred from homology"/>
<sequence length="288" mass="33466">MPHQLEKDEQHRSLTSQYEDSTDDCESEVSNIPFRHHPWRTRWQASSYFSLALFILTVVISAILGALLAFHSINLDIECSHHTTQYSPLLKDLDIKYDWEYFNGSFKAQTIYRLPGSPEVDEAWEALGVDSRASIIPYSEGLLSGLNPHHVQVSPKYGGGFFVNVEGMHHLHCLNLLRKALWYNYEYYKDLGTHAFKNEEYIVRLHASHCLDTIRQVLMCNADTGVLGQVWYNPKDVRAFPDFQTRHKCKNFDQIRRWALEHQAPGEEEMPEDFLKAPRREDVLNVDI</sequence>
<comment type="caution">
    <text evidence="4">The sequence shown here is derived from an EMBL/GenBank/DDBJ whole genome shotgun (WGS) entry which is preliminary data.</text>
</comment>
<feature type="compositionally biased region" description="Basic and acidic residues" evidence="2">
    <location>
        <begin position="1"/>
        <end position="12"/>
    </location>
</feature>
<dbReference type="Proteomes" id="UP000193689">
    <property type="component" value="Unassembled WGS sequence"/>
</dbReference>
<evidence type="ECO:0000256" key="2">
    <source>
        <dbReference type="SAM" id="MobiDB-lite"/>
    </source>
</evidence>
<keyword evidence="5" id="KW-1185">Reference proteome</keyword>
<evidence type="ECO:0000256" key="3">
    <source>
        <dbReference type="SAM" id="Phobius"/>
    </source>
</evidence>
<dbReference type="RefSeq" id="XP_040711624.1">
    <property type="nucleotide sequence ID" value="XM_040862780.1"/>
</dbReference>
<evidence type="ECO:0000256" key="1">
    <source>
        <dbReference type="ARBA" id="ARBA00035112"/>
    </source>
</evidence>
<dbReference type="PANTHER" id="PTHR33365">
    <property type="entry name" value="YALI0B05434P"/>
    <property type="match status" value="1"/>
</dbReference>